<protein>
    <submittedName>
        <fullName evidence="1">Uncharacterized protein</fullName>
    </submittedName>
</protein>
<evidence type="ECO:0000313" key="1">
    <source>
        <dbReference type="EMBL" id="GEA27508.1"/>
    </source>
</evidence>
<reference evidence="1 2" key="1">
    <citation type="journal article" date="2019" name="FEMS Microbiol. Lett.">
        <title>A novel salt-tolerant genotype illuminates the sucrose gene evolution in freshwater bloom-forming cyanobacterium Microcystis aeruginosa.</title>
        <authorList>
            <person name="Tanabe Y."/>
            <person name="Yamaguchi H."/>
            <person name="Sano T."/>
            <person name="Kawachi M."/>
        </authorList>
    </citation>
    <scope>NUCLEOTIDE SEQUENCE [LARGE SCALE GENOMIC DNA]</scope>
    <source>
        <strain evidence="1 2">NIES-4325</strain>
    </source>
</reference>
<sequence length="39" mass="3910">MNTFSTVVAAGIASAIAILGLATVKPATAAEFVTFEIDP</sequence>
<gene>
    <name evidence="1" type="ORF">MiAbW_02074</name>
</gene>
<dbReference type="Proteomes" id="UP000376575">
    <property type="component" value="Unassembled WGS sequence"/>
</dbReference>
<dbReference type="AlphaFoldDB" id="A0A5J4FAI2"/>
<name>A0A5J4FAI2_MICAE</name>
<organism evidence="1 2">
    <name type="scientific">Microcystis aeruginosa NIES-4325</name>
    <dbReference type="NCBI Taxonomy" id="2569534"/>
    <lineage>
        <taxon>Bacteria</taxon>
        <taxon>Bacillati</taxon>
        <taxon>Cyanobacteriota</taxon>
        <taxon>Cyanophyceae</taxon>
        <taxon>Oscillatoriophycideae</taxon>
        <taxon>Chroococcales</taxon>
        <taxon>Microcystaceae</taxon>
        <taxon>Microcystis</taxon>
    </lineage>
</organism>
<accession>A0A5J4FAI2</accession>
<dbReference type="EMBL" id="BJKP01000016">
    <property type="protein sequence ID" value="GEA27508.1"/>
    <property type="molecule type" value="Genomic_DNA"/>
</dbReference>
<evidence type="ECO:0000313" key="2">
    <source>
        <dbReference type="Proteomes" id="UP000376575"/>
    </source>
</evidence>
<comment type="caution">
    <text evidence="1">The sequence shown here is derived from an EMBL/GenBank/DDBJ whole genome shotgun (WGS) entry which is preliminary data.</text>
</comment>
<proteinExistence type="predicted"/>